<accession>A0ABU0LNR1</accession>
<gene>
    <name evidence="1" type="ORF">QOZ99_001186</name>
</gene>
<dbReference type="EMBL" id="JAUSVR010000003">
    <property type="protein sequence ID" value="MDQ0510303.1"/>
    <property type="molecule type" value="Genomic_DNA"/>
</dbReference>
<sequence length="75" mass="8349">MLLRFSSRDELAEFVRQVSREAPAIASQIRSSYSQPTVATVTLDDFHDEQRLRSMVAGSSVKIFDDVTLKVMGAS</sequence>
<evidence type="ECO:0000313" key="2">
    <source>
        <dbReference type="Proteomes" id="UP001235094"/>
    </source>
</evidence>
<keyword evidence="2" id="KW-1185">Reference proteome</keyword>
<dbReference type="Proteomes" id="UP001235094">
    <property type="component" value="Unassembled WGS sequence"/>
</dbReference>
<dbReference type="RefSeq" id="WP_306889067.1">
    <property type="nucleotide sequence ID" value="NZ_JAUSVR010000003.1"/>
</dbReference>
<protein>
    <submittedName>
        <fullName evidence="1">Uncharacterized protein</fullName>
    </submittedName>
</protein>
<name>A0ABU0LNR1_9HYPH</name>
<reference evidence="1 2" key="1">
    <citation type="submission" date="2023-07" db="EMBL/GenBank/DDBJ databases">
        <title>Genomic Encyclopedia of Type Strains, Phase IV (KMG-IV): sequencing the most valuable type-strain genomes for metagenomic binning, comparative biology and taxonomic classification.</title>
        <authorList>
            <person name="Goeker M."/>
        </authorList>
    </citation>
    <scope>NUCLEOTIDE SEQUENCE [LARGE SCALE GENOMIC DNA]</scope>
    <source>
        <strain evidence="1 2">DSM 15561</strain>
    </source>
</reference>
<organism evidence="1 2">
    <name type="scientific">Ancylobacter amanitiformis</name>
    <dbReference type="NCBI Taxonomy" id="217069"/>
    <lineage>
        <taxon>Bacteria</taxon>
        <taxon>Pseudomonadati</taxon>
        <taxon>Pseudomonadota</taxon>
        <taxon>Alphaproteobacteria</taxon>
        <taxon>Hyphomicrobiales</taxon>
        <taxon>Xanthobacteraceae</taxon>
        <taxon>Ancylobacter</taxon>
    </lineage>
</organism>
<evidence type="ECO:0000313" key="1">
    <source>
        <dbReference type="EMBL" id="MDQ0510303.1"/>
    </source>
</evidence>
<comment type="caution">
    <text evidence="1">The sequence shown here is derived from an EMBL/GenBank/DDBJ whole genome shotgun (WGS) entry which is preliminary data.</text>
</comment>
<proteinExistence type="predicted"/>